<organism evidence="7 8">
    <name type="scientific">Aspergillus novofumigatus (strain IBT 16806)</name>
    <dbReference type="NCBI Taxonomy" id="1392255"/>
    <lineage>
        <taxon>Eukaryota</taxon>
        <taxon>Fungi</taxon>
        <taxon>Dikarya</taxon>
        <taxon>Ascomycota</taxon>
        <taxon>Pezizomycotina</taxon>
        <taxon>Eurotiomycetes</taxon>
        <taxon>Eurotiomycetidae</taxon>
        <taxon>Eurotiales</taxon>
        <taxon>Aspergillaceae</taxon>
        <taxon>Aspergillus</taxon>
        <taxon>Aspergillus subgen. Fumigati</taxon>
    </lineage>
</organism>
<evidence type="ECO:0000313" key="7">
    <source>
        <dbReference type="EMBL" id="PKX95342.1"/>
    </source>
</evidence>
<keyword evidence="5" id="KW-0520">NAD</keyword>
<dbReference type="Gene3D" id="3.40.50.720">
    <property type="entry name" value="NAD(P)-binding Rossmann-like Domain"/>
    <property type="match status" value="2"/>
</dbReference>
<evidence type="ECO:0000256" key="5">
    <source>
        <dbReference type="ARBA" id="ARBA00023027"/>
    </source>
</evidence>
<keyword evidence="2" id="KW-0489">Methyltransferase</keyword>
<evidence type="ECO:0000256" key="1">
    <source>
        <dbReference type="ARBA" id="ARBA00005854"/>
    </source>
</evidence>
<name>A0A2I1CCJ4_ASPN1</name>
<dbReference type="InterPro" id="IPR050857">
    <property type="entry name" value="D-2-hydroxyacid_DH"/>
</dbReference>
<gene>
    <name evidence="7" type="ORF">P174DRAFT_458887</name>
</gene>
<dbReference type="PANTHER" id="PTHR42789:SF1">
    <property type="entry name" value="D-ISOMER SPECIFIC 2-HYDROXYACID DEHYDROGENASE FAMILY PROTEIN (AFU_ORTHOLOGUE AFUA_6G10090)"/>
    <property type="match status" value="1"/>
</dbReference>
<dbReference type="InterPro" id="IPR046341">
    <property type="entry name" value="SET_dom_sf"/>
</dbReference>
<dbReference type="SUPFAM" id="SSF51735">
    <property type="entry name" value="NAD(P)-binding Rossmann-fold domains"/>
    <property type="match status" value="1"/>
</dbReference>
<dbReference type="Pfam" id="PF02826">
    <property type="entry name" value="2-Hacid_dh_C"/>
    <property type="match status" value="1"/>
</dbReference>
<proteinExistence type="inferred from homology"/>
<dbReference type="Proteomes" id="UP000234474">
    <property type="component" value="Unassembled WGS sequence"/>
</dbReference>
<dbReference type="RefSeq" id="XP_024683937.1">
    <property type="nucleotide sequence ID" value="XM_024829719.1"/>
</dbReference>
<dbReference type="GO" id="GO:0016616">
    <property type="term" value="F:oxidoreductase activity, acting on the CH-OH group of donors, NAD or NADP as acceptor"/>
    <property type="evidence" value="ECO:0007669"/>
    <property type="project" value="InterPro"/>
</dbReference>
<evidence type="ECO:0000256" key="4">
    <source>
        <dbReference type="ARBA" id="ARBA00023002"/>
    </source>
</evidence>
<comment type="caution">
    <text evidence="7">The sequence shown here is derived from an EMBL/GenBank/DDBJ whole genome shotgun (WGS) entry which is preliminary data.</text>
</comment>
<dbReference type="InterPro" id="IPR036291">
    <property type="entry name" value="NAD(P)-bd_dom_sf"/>
</dbReference>
<dbReference type="InterPro" id="IPR003616">
    <property type="entry name" value="Post-SET_dom"/>
</dbReference>
<dbReference type="Gene3D" id="2.170.270.10">
    <property type="entry name" value="SET domain"/>
    <property type="match status" value="1"/>
</dbReference>
<dbReference type="STRING" id="1392255.A0A2I1CCJ4"/>
<dbReference type="OMA" id="EAMIVNT"/>
<evidence type="ECO:0000259" key="6">
    <source>
        <dbReference type="PROSITE" id="PS50868"/>
    </source>
</evidence>
<dbReference type="PANTHER" id="PTHR42789">
    <property type="entry name" value="D-ISOMER SPECIFIC 2-HYDROXYACID DEHYDROGENASE FAMILY PROTEIN (AFU_ORTHOLOGUE AFUA_6G10090)"/>
    <property type="match status" value="1"/>
</dbReference>
<evidence type="ECO:0000256" key="3">
    <source>
        <dbReference type="ARBA" id="ARBA00022679"/>
    </source>
</evidence>
<dbReference type="GO" id="GO:0032259">
    <property type="term" value="P:methylation"/>
    <property type="evidence" value="ECO:0007669"/>
    <property type="project" value="UniProtKB-KW"/>
</dbReference>
<evidence type="ECO:0000256" key="2">
    <source>
        <dbReference type="ARBA" id="ARBA00022603"/>
    </source>
</evidence>
<dbReference type="GeneID" id="36537045"/>
<evidence type="ECO:0000313" key="8">
    <source>
        <dbReference type="Proteomes" id="UP000234474"/>
    </source>
</evidence>
<dbReference type="InterPro" id="IPR006140">
    <property type="entry name" value="D-isomer_DH_NAD-bd"/>
</dbReference>
<accession>A0A2I1CCJ4</accession>
<reference evidence="8" key="1">
    <citation type="journal article" date="2018" name="Proc. Natl. Acad. Sci. U.S.A.">
        <title>Linking secondary metabolites to gene clusters through genome sequencing of six diverse Aspergillus species.</title>
        <authorList>
            <person name="Kaerboelling I."/>
            <person name="Vesth T.C."/>
            <person name="Frisvad J.C."/>
            <person name="Nybo J.L."/>
            <person name="Theobald S."/>
            <person name="Kuo A."/>
            <person name="Bowyer P."/>
            <person name="Matsuda Y."/>
            <person name="Mondo S."/>
            <person name="Lyhne E.K."/>
            <person name="Kogle M.E."/>
            <person name="Clum A."/>
            <person name="Lipzen A."/>
            <person name="Salamov A."/>
            <person name="Ngan C.Y."/>
            <person name="Daum C."/>
            <person name="Chiniquy J."/>
            <person name="Barry K."/>
            <person name="LaButti K."/>
            <person name="Haridas S."/>
            <person name="Simmons B.A."/>
            <person name="Magnuson J.K."/>
            <person name="Mortensen U.H."/>
            <person name="Larsen T.O."/>
            <person name="Grigoriev I.V."/>
            <person name="Baker S.E."/>
            <person name="Andersen M.R."/>
        </authorList>
    </citation>
    <scope>NUCLEOTIDE SEQUENCE [LARGE SCALE GENOMIC DNA]</scope>
    <source>
        <strain evidence="8">IBT 16806</strain>
    </source>
</reference>
<dbReference type="GO" id="GO:0051287">
    <property type="term" value="F:NAD binding"/>
    <property type="evidence" value="ECO:0007669"/>
    <property type="project" value="InterPro"/>
</dbReference>
<dbReference type="GO" id="GO:0008168">
    <property type="term" value="F:methyltransferase activity"/>
    <property type="evidence" value="ECO:0007669"/>
    <property type="project" value="UniProtKB-KW"/>
</dbReference>
<sequence length="498" mass="54124">MSRIKFAILDDYQNLSRKHFAHLTSRVDISYFPDTLDPRDRAQQQQLIARLRPFDAILAMRERTPFNAATIAALPNLKLLLTTGNRNLSLDLPALTARGIPVAGTIGRPPGVNSTVQHTWALILALARHVARDDAAVKAGKWQGSLGVNLSGKTLALLGLGKLGAQVGRIAVLAYGMKVIAWSANLTQDKADEQATAQGLPPGSFEAVPEKGEFLRRADVLSVHYVLSERSRGIVGTEDLAALRPEAMIVNTSRGPLIDERALLETLNAGRIRGAALDVFDPEPLPADSPWRTTAWGVDGRSEVLLTPHMGYGEEELINGCTMAPIAVQEAAPTTCTTTTTPHPTHPGLIQVNRSPKAFGSSASSLVSLPAGAVFAKITTATPSKKAYTSVQTGRDSHIELNSDLVFCNHSCDPSLNFDMDKMEVRVVDDRPLKVGDALTFFYPSSEWEMDQAFNCNCGSEKCKGWISGAKTMGREELEGYWLNPHIEELLRERDGQL</sequence>
<comment type="similarity">
    <text evidence="1">Belongs to the D-isomer specific 2-hydroxyacid dehydrogenase family.</text>
</comment>
<dbReference type="AlphaFoldDB" id="A0A2I1CCJ4"/>
<keyword evidence="8" id="KW-1185">Reference proteome</keyword>
<dbReference type="CDD" id="cd12169">
    <property type="entry name" value="PGDH_like_1"/>
    <property type="match status" value="1"/>
</dbReference>
<dbReference type="EMBL" id="MSZS01000003">
    <property type="protein sequence ID" value="PKX95342.1"/>
    <property type="molecule type" value="Genomic_DNA"/>
</dbReference>
<protein>
    <recommendedName>
        <fullName evidence="6">Post-SET domain-containing protein</fullName>
    </recommendedName>
</protein>
<keyword evidence="3" id="KW-0808">Transferase</keyword>
<keyword evidence="4" id="KW-0560">Oxidoreductase</keyword>
<dbReference type="SUPFAM" id="SSF52283">
    <property type="entry name" value="Formate/glycerate dehydrogenase catalytic domain-like"/>
    <property type="match status" value="1"/>
</dbReference>
<dbReference type="PROSITE" id="PS50868">
    <property type="entry name" value="POST_SET"/>
    <property type="match status" value="1"/>
</dbReference>
<dbReference type="SUPFAM" id="SSF82199">
    <property type="entry name" value="SET domain"/>
    <property type="match status" value="1"/>
</dbReference>
<dbReference type="OrthoDB" id="298012at2759"/>
<feature type="domain" description="Post-SET" evidence="6">
    <location>
        <begin position="452"/>
        <end position="468"/>
    </location>
</feature>
<dbReference type="VEuPathDB" id="FungiDB:P174DRAFT_458887"/>